<reference evidence="1 2" key="1">
    <citation type="journal article" date="2022" name="Plant J.">
        <title>Chromosome-level genome of Camellia lanceoleosa provides a valuable resource for understanding genome evolution and self-incompatibility.</title>
        <authorList>
            <person name="Gong W."/>
            <person name="Xiao S."/>
            <person name="Wang L."/>
            <person name="Liao Z."/>
            <person name="Chang Y."/>
            <person name="Mo W."/>
            <person name="Hu G."/>
            <person name="Li W."/>
            <person name="Zhao G."/>
            <person name="Zhu H."/>
            <person name="Hu X."/>
            <person name="Ji K."/>
            <person name="Xiang X."/>
            <person name="Song Q."/>
            <person name="Yuan D."/>
            <person name="Jin S."/>
            <person name="Zhang L."/>
        </authorList>
    </citation>
    <scope>NUCLEOTIDE SEQUENCE [LARGE SCALE GENOMIC DNA]</scope>
    <source>
        <strain evidence="1">SQ_2022a</strain>
    </source>
</reference>
<dbReference type="Proteomes" id="UP001060215">
    <property type="component" value="Chromosome 12"/>
</dbReference>
<proteinExistence type="predicted"/>
<comment type="caution">
    <text evidence="1">The sequence shown here is derived from an EMBL/GenBank/DDBJ whole genome shotgun (WGS) entry which is preliminary data.</text>
</comment>
<name>A0ACC0FZZ2_9ERIC</name>
<dbReference type="EMBL" id="CM045769">
    <property type="protein sequence ID" value="KAI7993979.1"/>
    <property type="molecule type" value="Genomic_DNA"/>
</dbReference>
<keyword evidence="2" id="KW-1185">Reference proteome</keyword>
<protein>
    <submittedName>
        <fullName evidence="1">Uncharacterized protein</fullName>
    </submittedName>
</protein>
<sequence length="116" mass="13526">MLLLLPLQPFELGSLRYPRYRRCSRKVLLSLLFIITTRKEAILIAEGFSYSGAKGDIKVWNPFVESDDEYSASQFSLKNGPYMKYEGIESGWAVNPFEYGDRKTRLFVYWSASHWI</sequence>
<evidence type="ECO:0000313" key="2">
    <source>
        <dbReference type="Proteomes" id="UP001060215"/>
    </source>
</evidence>
<organism evidence="1 2">
    <name type="scientific">Camellia lanceoleosa</name>
    <dbReference type="NCBI Taxonomy" id="1840588"/>
    <lineage>
        <taxon>Eukaryota</taxon>
        <taxon>Viridiplantae</taxon>
        <taxon>Streptophyta</taxon>
        <taxon>Embryophyta</taxon>
        <taxon>Tracheophyta</taxon>
        <taxon>Spermatophyta</taxon>
        <taxon>Magnoliopsida</taxon>
        <taxon>eudicotyledons</taxon>
        <taxon>Gunneridae</taxon>
        <taxon>Pentapetalae</taxon>
        <taxon>asterids</taxon>
        <taxon>Ericales</taxon>
        <taxon>Theaceae</taxon>
        <taxon>Camellia</taxon>
    </lineage>
</organism>
<gene>
    <name evidence="1" type="ORF">LOK49_LG11G00825</name>
</gene>
<evidence type="ECO:0000313" key="1">
    <source>
        <dbReference type="EMBL" id="KAI7993979.1"/>
    </source>
</evidence>
<accession>A0ACC0FZZ2</accession>